<feature type="region of interest" description="Disordered" evidence="1">
    <location>
        <begin position="125"/>
        <end position="146"/>
    </location>
</feature>
<keyword evidence="3" id="KW-1185">Reference proteome</keyword>
<reference evidence="2" key="1">
    <citation type="submission" date="2023-03" db="EMBL/GenBank/DDBJ databases">
        <title>MT1 and MT2 Draft Genomes of Novel Species.</title>
        <authorList>
            <person name="Venkateswaran K."/>
        </authorList>
    </citation>
    <scope>NUCLEOTIDE SEQUENCE</scope>
    <source>
        <strain evidence="2">F6_8S_P_1A</strain>
    </source>
</reference>
<evidence type="ECO:0000256" key="1">
    <source>
        <dbReference type="SAM" id="MobiDB-lite"/>
    </source>
</evidence>
<protein>
    <submittedName>
        <fullName evidence="2">Uncharacterized protein</fullName>
    </submittedName>
</protein>
<evidence type="ECO:0000313" key="3">
    <source>
        <dbReference type="Proteomes" id="UP001174210"/>
    </source>
</evidence>
<gene>
    <name evidence="2" type="ORF">P5G59_16190</name>
</gene>
<dbReference type="EMBL" id="JAROCB010000004">
    <property type="protein sequence ID" value="MDN4598694.1"/>
    <property type="molecule type" value="Genomic_DNA"/>
</dbReference>
<comment type="caution">
    <text evidence="2">The sequence shown here is derived from an EMBL/GenBank/DDBJ whole genome shotgun (WGS) entry which is preliminary data.</text>
</comment>
<accession>A0ABT8J365</accession>
<dbReference type="Proteomes" id="UP001174210">
    <property type="component" value="Unassembled WGS sequence"/>
</dbReference>
<proteinExistence type="predicted"/>
<evidence type="ECO:0000313" key="2">
    <source>
        <dbReference type="EMBL" id="MDN4598694.1"/>
    </source>
</evidence>
<dbReference type="RefSeq" id="WP_301220039.1">
    <property type="nucleotide sequence ID" value="NZ_JAROCB010000004.1"/>
</dbReference>
<sequence length="146" mass="16459">MTDRPDDAHTRPDGMDDATVEALGSLSEALEVMEHARGLLYGFHRLTGKADFTLGEAAGKLRDAGHAELADRIERELVGRNVIEGRWTFQIVEDFDDGYYALFRELEREARERLAGGRRHLYEAELKEQRRTHGEPGHEARPASAS</sequence>
<name>A0ABT8J365_9MICO</name>
<organism evidence="2 3">
    <name type="scientific">Leifsonia virtsii</name>
    <dbReference type="NCBI Taxonomy" id="3035915"/>
    <lineage>
        <taxon>Bacteria</taxon>
        <taxon>Bacillati</taxon>
        <taxon>Actinomycetota</taxon>
        <taxon>Actinomycetes</taxon>
        <taxon>Micrococcales</taxon>
        <taxon>Microbacteriaceae</taxon>
        <taxon>Leifsonia</taxon>
    </lineage>
</organism>